<dbReference type="AlphaFoldDB" id="A0AAE9FHD9"/>
<evidence type="ECO:0000313" key="3">
    <source>
        <dbReference type="EMBL" id="UMM42313.1"/>
    </source>
</evidence>
<accession>A0AAE9FHD9</accession>
<keyword evidence="5" id="KW-1185">Reference proteome</keyword>
<evidence type="ECO:0000313" key="4">
    <source>
        <dbReference type="Proteomes" id="UP000827892"/>
    </source>
</evidence>
<dbReference type="Proteomes" id="UP000829354">
    <property type="component" value="Chromosome X"/>
</dbReference>
<protein>
    <submittedName>
        <fullName evidence="3">Uncharacterized protein</fullName>
    </submittedName>
</protein>
<proteinExistence type="predicted"/>
<organism evidence="3 5">
    <name type="scientific">Caenorhabditis briggsae</name>
    <dbReference type="NCBI Taxonomy" id="6238"/>
    <lineage>
        <taxon>Eukaryota</taxon>
        <taxon>Metazoa</taxon>
        <taxon>Ecdysozoa</taxon>
        <taxon>Nematoda</taxon>
        <taxon>Chromadorea</taxon>
        <taxon>Rhabditida</taxon>
        <taxon>Rhabditina</taxon>
        <taxon>Rhabditomorpha</taxon>
        <taxon>Rhabditoidea</taxon>
        <taxon>Rhabditidae</taxon>
        <taxon>Peloderinae</taxon>
        <taxon>Caenorhabditis</taxon>
    </lineage>
</organism>
<evidence type="ECO:0000256" key="1">
    <source>
        <dbReference type="SAM" id="MobiDB-lite"/>
    </source>
</evidence>
<reference evidence="3 5" key="1">
    <citation type="submission" date="2022-04" db="EMBL/GenBank/DDBJ databases">
        <title>Chromosome-level reference genomes for two strains of Caenorhabditis briggsae: an improved platform for comparative genomics.</title>
        <authorList>
            <person name="Stevens L."/>
            <person name="Andersen E."/>
        </authorList>
    </citation>
    <scope>NUCLEOTIDE SEQUENCE [LARGE SCALE GENOMIC DNA]</scope>
    <source>
        <strain evidence="3">VX34</strain>
        <tissue evidence="3">Whole-organism</tissue>
    </source>
</reference>
<reference evidence="2 4" key="2">
    <citation type="submission" date="2022-05" db="EMBL/GenBank/DDBJ databases">
        <title>Chromosome-level reference genomes for two strains of Caenorhabditis briggsae: an improved platform for comparative genomics.</title>
        <authorList>
            <person name="Stevens L."/>
            <person name="Andersen E.C."/>
        </authorList>
    </citation>
    <scope>NUCLEOTIDE SEQUENCE [LARGE SCALE GENOMIC DNA]</scope>
    <source>
        <strain evidence="2">QX1410_ONT</strain>
        <tissue evidence="2">Whole-organism</tissue>
    </source>
</reference>
<dbReference type="EMBL" id="CP092625">
    <property type="protein sequence ID" value="UMM42313.1"/>
    <property type="molecule type" value="Genomic_DNA"/>
</dbReference>
<evidence type="ECO:0000313" key="5">
    <source>
        <dbReference type="Proteomes" id="UP000829354"/>
    </source>
</evidence>
<evidence type="ECO:0000313" key="2">
    <source>
        <dbReference type="EMBL" id="ULT83020.1"/>
    </source>
</evidence>
<feature type="region of interest" description="Disordered" evidence="1">
    <location>
        <begin position="55"/>
        <end position="92"/>
    </location>
</feature>
<dbReference type="EMBL" id="CP090896">
    <property type="protein sequence ID" value="ULT83020.1"/>
    <property type="molecule type" value="Genomic_DNA"/>
</dbReference>
<dbReference type="Proteomes" id="UP000827892">
    <property type="component" value="Chromosome X"/>
</dbReference>
<name>A0AAE9FHD9_CAEBR</name>
<gene>
    <name evidence="2" type="ORF">L3Y34_012331</name>
    <name evidence="3" type="ORF">L5515_018190</name>
</gene>
<sequence>MVFSEDPLFQTKVPYPPKSVYEFESRNTWRYFAPGEYRNDEYDDTMKEIRKKEMATMTKEAPINPDATTDASVSEEFEDTDDKTPLISSSKN</sequence>